<accession>A0ABR4HZH6</accession>
<evidence type="ECO:0000256" key="1">
    <source>
        <dbReference type="SAM" id="MobiDB-lite"/>
    </source>
</evidence>
<evidence type="ECO:0000313" key="3">
    <source>
        <dbReference type="Proteomes" id="UP001610335"/>
    </source>
</evidence>
<dbReference type="EMBL" id="JBFXLS010000067">
    <property type="protein sequence ID" value="KAL2820897.1"/>
    <property type="molecule type" value="Genomic_DNA"/>
</dbReference>
<feature type="compositionally biased region" description="Polar residues" evidence="1">
    <location>
        <begin position="51"/>
        <end position="67"/>
    </location>
</feature>
<feature type="compositionally biased region" description="Polar residues" evidence="1">
    <location>
        <begin position="86"/>
        <end position="109"/>
    </location>
</feature>
<protein>
    <submittedName>
        <fullName evidence="2">Uncharacterized protein</fullName>
    </submittedName>
</protein>
<feature type="region of interest" description="Disordered" evidence="1">
    <location>
        <begin position="51"/>
        <end position="126"/>
    </location>
</feature>
<dbReference type="Proteomes" id="UP001610335">
    <property type="component" value="Unassembled WGS sequence"/>
</dbReference>
<feature type="compositionally biased region" description="Basic and acidic residues" evidence="1">
    <location>
        <begin position="110"/>
        <end position="126"/>
    </location>
</feature>
<keyword evidence="3" id="KW-1185">Reference proteome</keyword>
<gene>
    <name evidence="2" type="ORF">BDW59DRAFT_150485</name>
</gene>
<proteinExistence type="predicted"/>
<organism evidence="2 3">
    <name type="scientific">Aspergillus cavernicola</name>
    <dbReference type="NCBI Taxonomy" id="176166"/>
    <lineage>
        <taxon>Eukaryota</taxon>
        <taxon>Fungi</taxon>
        <taxon>Dikarya</taxon>
        <taxon>Ascomycota</taxon>
        <taxon>Pezizomycotina</taxon>
        <taxon>Eurotiomycetes</taxon>
        <taxon>Eurotiomycetidae</taxon>
        <taxon>Eurotiales</taxon>
        <taxon>Aspergillaceae</taxon>
        <taxon>Aspergillus</taxon>
        <taxon>Aspergillus subgen. Nidulantes</taxon>
    </lineage>
</organism>
<name>A0ABR4HZH6_9EURO</name>
<sequence length="165" mass="19172">MPENINNYLNPFISHLHFCAGTNLSTLILIRSLPSYYYIYHIFHNQATSIRQPRQAHLNSRSNSNSAKMPRPSTPRSHPADIDTSIPRNSFSSSSENRLQMSPSSAYSNRRSDSFHSQKSSDDRRRYDNTVYHYGRHSNYWLFGGFSVRDTVRDGVDWLRQQKKG</sequence>
<reference evidence="2 3" key="1">
    <citation type="submission" date="2024-07" db="EMBL/GenBank/DDBJ databases">
        <title>Section-level genome sequencing and comparative genomics of Aspergillus sections Usti and Cavernicolus.</title>
        <authorList>
            <consortium name="Lawrence Berkeley National Laboratory"/>
            <person name="Nybo J.L."/>
            <person name="Vesth T.C."/>
            <person name="Theobald S."/>
            <person name="Frisvad J.C."/>
            <person name="Larsen T.O."/>
            <person name="Kjaerboelling I."/>
            <person name="Rothschild-Mancinelli K."/>
            <person name="Lyhne E.K."/>
            <person name="Kogle M.E."/>
            <person name="Barry K."/>
            <person name="Clum A."/>
            <person name="Na H."/>
            <person name="Ledsgaard L."/>
            <person name="Lin J."/>
            <person name="Lipzen A."/>
            <person name="Kuo A."/>
            <person name="Riley R."/>
            <person name="Mondo S."/>
            <person name="LaButti K."/>
            <person name="Haridas S."/>
            <person name="Pangalinan J."/>
            <person name="Salamov A.A."/>
            <person name="Simmons B.A."/>
            <person name="Magnuson J.K."/>
            <person name="Chen J."/>
            <person name="Drula E."/>
            <person name="Henrissat B."/>
            <person name="Wiebenga A."/>
            <person name="Lubbers R.J."/>
            <person name="Gomes A.C."/>
            <person name="Makela M.R."/>
            <person name="Stajich J."/>
            <person name="Grigoriev I.V."/>
            <person name="Mortensen U.H."/>
            <person name="De vries R.P."/>
            <person name="Baker S.E."/>
            <person name="Andersen M.R."/>
        </authorList>
    </citation>
    <scope>NUCLEOTIDE SEQUENCE [LARGE SCALE GENOMIC DNA]</scope>
    <source>
        <strain evidence="2 3">CBS 600.67</strain>
    </source>
</reference>
<evidence type="ECO:0000313" key="2">
    <source>
        <dbReference type="EMBL" id="KAL2820897.1"/>
    </source>
</evidence>
<comment type="caution">
    <text evidence="2">The sequence shown here is derived from an EMBL/GenBank/DDBJ whole genome shotgun (WGS) entry which is preliminary data.</text>
</comment>